<dbReference type="GeneID" id="18828345"/>
<evidence type="ECO:0000313" key="3">
    <source>
        <dbReference type="Proteomes" id="UP000008493"/>
    </source>
</evidence>
<protein>
    <submittedName>
        <fullName evidence="2">Uncharacterized protein</fullName>
    </submittedName>
</protein>
<keyword evidence="3" id="KW-1185">Reference proteome</keyword>
<feature type="compositionally biased region" description="Polar residues" evidence="1">
    <location>
        <begin position="61"/>
        <end position="73"/>
    </location>
</feature>
<organism evidence="2 3">
    <name type="scientific">Agaricus bisporus var. burnettii (strain JB137-S8 / ATCC MYA-4627 / FGSC 10392)</name>
    <name type="common">White button mushroom</name>
    <dbReference type="NCBI Taxonomy" id="597362"/>
    <lineage>
        <taxon>Eukaryota</taxon>
        <taxon>Fungi</taxon>
        <taxon>Dikarya</taxon>
        <taxon>Basidiomycota</taxon>
        <taxon>Agaricomycotina</taxon>
        <taxon>Agaricomycetes</taxon>
        <taxon>Agaricomycetidae</taxon>
        <taxon>Agaricales</taxon>
        <taxon>Agaricineae</taxon>
        <taxon>Agaricaceae</taxon>
        <taxon>Agaricus</taxon>
    </lineage>
</organism>
<dbReference type="EMBL" id="JH972681">
    <property type="protein sequence ID" value="EKM73464.1"/>
    <property type="molecule type" value="Genomic_DNA"/>
</dbReference>
<dbReference type="AlphaFoldDB" id="K5VGJ4"/>
<dbReference type="HOGENOM" id="CLU_2468525_0_0_1"/>
<gene>
    <name evidence="2" type="ORF">AGABI1DRAFT_134727</name>
</gene>
<evidence type="ECO:0000256" key="1">
    <source>
        <dbReference type="SAM" id="MobiDB-lite"/>
    </source>
</evidence>
<name>K5VGJ4_AGABU</name>
<proteinExistence type="predicted"/>
<accession>K5VGJ4</accession>
<dbReference type="KEGG" id="abp:AGABI1DRAFT134727"/>
<feature type="region of interest" description="Disordered" evidence="1">
    <location>
        <begin position="1"/>
        <end position="88"/>
    </location>
</feature>
<evidence type="ECO:0000313" key="2">
    <source>
        <dbReference type="EMBL" id="EKM73464.1"/>
    </source>
</evidence>
<dbReference type="Proteomes" id="UP000008493">
    <property type="component" value="Unassembled WGS sequence"/>
</dbReference>
<feature type="compositionally biased region" description="Basic and acidic residues" evidence="1">
    <location>
        <begin position="77"/>
        <end position="88"/>
    </location>
</feature>
<sequence length="88" mass="9453">MPRTGRTGLADLSDGWTGSTPYESATRLADPHDEGASVYVSKDQQPPPFLQSKREAPFVSEAQTPPAYSSTHQALRKLGDHGAPEQSS</sequence>
<dbReference type="InParanoid" id="K5VGJ4"/>
<reference evidence="3" key="1">
    <citation type="journal article" date="2012" name="Proc. Natl. Acad. Sci. U.S.A.">
        <title>Genome sequence of the button mushroom Agaricus bisporus reveals mechanisms governing adaptation to a humic-rich ecological niche.</title>
        <authorList>
            <person name="Morin E."/>
            <person name="Kohler A."/>
            <person name="Baker A.R."/>
            <person name="Foulongne-Oriol M."/>
            <person name="Lombard V."/>
            <person name="Nagy L.G."/>
            <person name="Ohm R.A."/>
            <person name="Patyshakuliyeva A."/>
            <person name="Brun A."/>
            <person name="Aerts A.L."/>
            <person name="Bailey A.M."/>
            <person name="Billette C."/>
            <person name="Coutinho P.M."/>
            <person name="Deakin G."/>
            <person name="Doddapaneni H."/>
            <person name="Floudas D."/>
            <person name="Grimwood J."/>
            <person name="Hilden K."/>
            <person name="Kuees U."/>
            <person name="LaButti K.M."/>
            <person name="Lapidus A."/>
            <person name="Lindquist E.A."/>
            <person name="Lucas S.M."/>
            <person name="Murat C."/>
            <person name="Riley R.W."/>
            <person name="Salamov A.A."/>
            <person name="Schmutz J."/>
            <person name="Subramanian V."/>
            <person name="Woesten H.A.B."/>
            <person name="Xu J."/>
            <person name="Eastwood D.C."/>
            <person name="Foster G.D."/>
            <person name="Sonnenberg A.S."/>
            <person name="Cullen D."/>
            <person name="de Vries R.P."/>
            <person name="Lundell T."/>
            <person name="Hibbett D.S."/>
            <person name="Henrissat B."/>
            <person name="Burton K.S."/>
            <person name="Kerrigan R.W."/>
            <person name="Challen M.P."/>
            <person name="Grigoriev I.V."/>
            <person name="Martin F."/>
        </authorList>
    </citation>
    <scope>NUCLEOTIDE SEQUENCE [LARGE SCALE GENOMIC DNA]</scope>
    <source>
        <strain evidence="3">JB137-S8 / ATCC MYA-4627 / FGSC 10392</strain>
    </source>
</reference>
<dbReference type="RefSeq" id="XP_007335897.1">
    <property type="nucleotide sequence ID" value="XM_007335835.1"/>
</dbReference>